<evidence type="ECO:0000256" key="1">
    <source>
        <dbReference type="SAM" id="Phobius"/>
    </source>
</evidence>
<keyword evidence="1" id="KW-1133">Transmembrane helix</keyword>
<keyword evidence="1" id="KW-0472">Membrane</keyword>
<keyword evidence="3" id="KW-1185">Reference proteome</keyword>
<feature type="transmembrane region" description="Helical" evidence="1">
    <location>
        <begin position="148"/>
        <end position="165"/>
    </location>
</feature>
<evidence type="ECO:0000313" key="2">
    <source>
        <dbReference type="EMBL" id="MBC5687496.1"/>
    </source>
</evidence>
<dbReference type="EMBL" id="JACOPF010000001">
    <property type="protein sequence ID" value="MBC5687496.1"/>
    <property type="molecule type" value="Genomic_DNA"/>
</dbReference>
<accession>A0A923RNL3</accession>
<gene>
    <name evidence="2" type="ORF">H8S37_00920</name>
</gene>
<dbReference type="Pfam" id="PF13346">
    <property type="entry name" value="ABC2_membrane_5"/>
    <property type="match status" value="1"/>
</dbReference>
<sequence length="218" mass="24283">MKGLLLKDFCISKLQKTFIILIVIMGAVFTYLWKSPSYMVSFLTFIATLFVLTTISYDEFDNGYSFLFTLPVSRKLYVTEKYVFALLLGAGIWCITTALAAVYVAVTGAAELNTDWIMSYIIYLGFVLLIVAVTVPVQLKFGGEKGRIAMIIVLGGMFLAGWVIVKGLKKIGMDVEAVLDKTSSMGIAVFLGIWFVIFCIILFISFGVSVKIMERKEF</sequence>
<feature type="transmembrane region" description="Helical" evidence="1">
    <location>
        <begin position="185"/>
        <end position="208"/>
    </location>
</feature>
<dbReference type="InterPro" id="IPR025699">
    <property type="entry name" value="ABC2_memb-like"/>
</dbReference>
<reference evidence="2" key="1">
    <citation type="submission" date="2020-08" db="EMBL/GenBank/DDBJ databases">
        <title>Genome public.</title>
        <authorList>
            <person name="Liu C."/>
            <person name="Sun Q."/>
        </authorList>
    </citation>
    <scope>NUCLEOTIDE SEQUENCE</scope>
    <source>
        <strain evidence="2">NSJ-55</strain>
    </source>
</reference>
<feature type="transmembrane region" description="Helical" evidence="1">
    <location>
        <begin position="82"/>
        <end position="105"/>
    </location>
</feature>
<dbReference type="AlphaFoldDB" id="A0A923RNL3"/>
<dbReference type="Proteomes" id="UP000652477">
    <property type="component" value="Unassembled WGS sequence"/>
</dbReference>
<protein>
    <submittedName>
        <fullName evidence="2">ABC-2 transporter permease</fullName>
    </submittedName>
</protein>
<organism evidence="2 3">
    <name type="scientific">Mediterraneibacter hominis</name>
    <dbReference type="NCBI Taxonomy" id="2763054"/>
    <lineage>
        <taxon>Bacteria</taxon>
        <taxon>Bacillati</taxon>
        <taxon>Bacillota</taxon>
        <taxon>Clostridia</taxon>
        <taxon>Lachnospirales</taxon>
        <taxon>Lachnospiraceae</taxon>
        <taxon>Mediterraneibacter</taxon>
    </lineage>
</organism>
<feature type="transmembrane region" description="Helical" evidence="1">
    <location>
        <begin position="14"/>
        <end position="33"/>
    </location>
</feature>
<feature type="transmembrane region" description="Helical" evidence="1">
    <location>
        <begin position="117"/>
        <end position="136"/>
    </location>
</feature>
<dbReference type="RefSeq" id="WP_186874185.1">
    <property type="nucleotide sequence ID" value="NZ_JACOPF010000001.1"/>
</dbReference>
<evidence type="ECO:0000313" key="3">
    <source>
        <dbReference type="Proteomes" id="UP000652477"/>
    </source>
</evidence>
<name>A0A923RNL3_9FIRM</name>
<proteinExistence type="predicted"/>
<comment type="caution">
    <text evidence="2">The sequence shown here is derived from an EMBL/GenBank/DDBJ whole genome shotgun (WGS) entry which is preliminary data.</text>
</comment>
<keyword evidence="1" id="KW-0812">Transmembrane</keyword>
<feature type="transmembrane region" description="Helical" evidence="1">
    <location>
        <begin position="39"/>
        <end position="57"/>
    </location>
</feature>